<gene>
    <name evidence="1" type="ORF">DPMN_154056</name>
</gene>
<accession>A0A9D4FK95</accession>
<keyword evidence="2" id="KW-1185">Reference proteome</keyword>
<comment type="caution">
    <text evidence="1">The sequence shown here is derived from an EMBL/GenBank/DDBJ whole genome shotgun (WGS) entry which is preliminary data.</text>
</comment>
<evidence type="ECO:0000313" key="1">
    <source>
        <dbReference type="EMBL" id="KAH3800423.1"/>
    </source>
</evidence>
<reference evidence="1" key="1">
    <citation type="journal article" date="2019" name="bioRxiv">
        <title>The Genome of the Zebra Mussel, Dreissena polymorpha: A Resource for Invasive Species Research.</title>
        <authorList>
            <person name="McCartney M.A."/>
            <person name="Auch B."/>
            <person name="Kono T."/>
            <person name="Mallez S."/>
            <person name="Zhang Y."/>
            <person name="Obille A."/>
            <person name="Becker A."/>
            <person name="Abrahante J.E."/>
            <person name="Garbe J."/>
            <person name="Badalamenti J.P."/>
            <person name="Herman A."/>
            <person name="Mangelson H."/>
            <person name="Liachko I."/>
            <person name="Sullivan S."/>
            <person name="Sone E.D."/>
            <person name="Koren S."/>
            <person name="Silverstein K.A.T."/>
            <person name="Beckman K.B."/>
            <person name="Gohl D.M."/>
        </authorList>
    </citation>
    <scope>NUCLEOTIDE SEQUENCE</scope>
    <source>
        <strain evidence="1">Duluth1</strain>
        <tissue evidence="1">Whole animal</tissue>
    </source>
</reference>
<reference evidence="1" key="2">
    <citation type="submission" date="2020-11" db="EMBL/GenBank/DDBJ databases">
        <authorList>
            <person name="McCartney M.A."/>
            <person name="Auch B."/>
            <person name="Kono T."/>
            <person name="Mallez S."/>
            <person name="Becker A."/>
            <person name="Gohl D.M."/>
            <person name="Silverstein K.A.T."/>
            <person name="Koren S."/>
            <person name="Bechman K.B."/>
            <person name="Herman A."/>
            <person name="Abrahante J.E."/>
            <person name="Garbe J."/>
        </authorList>
    </citation>
    <scope>NUCLEOTIDE SEQUENCE</scope>
    <source>
        <strain evidence="1">Duluth1</strain>
        <tissue evidence="1">Whole animal</tissue>
    </source>
</reference>
<name>A0A9D4FK95_DREPO</name>
<evidence type="ECO:0000313" key="2">
    <source>
        <dbReference type="Proteomes" id="UP000828390"/>
    </source>
</evidence>
<dbReference type="Proteomes" id="UP000828390">
    <property type="component" value="Unassembled WGS sequence"/>
</dbReference>
<sequence length="59" mass="6598">MGESEKQLSKYDDFSQAVMVLINMSLMGGWKFSQDQSSSFLTSNRQNAGQDCYHDDGAL</sequence>
<organism evidence="1 2">
    <name type="scientific">Dreissena polymorpha</name>
    <name type="common">Zebra mussel</name>
    <name type="synonym">Mytilus polymorpha</name>
    <dbReference type="NCBI Taxonomy" id="45954"/>
    <lineage>
        <taxon>Eukaryota</taxon>
        <taxon>Metazoa</taxon>
        <taxon>Spiralia</taxon>
        <taxon>Lophotrochozoa</taxon>
        <taxon>Mollusca</taxon>
        <taxon>Bivalvia</taxon>
        <taxon>Autobranchia</taxon>
        <taxon>Heteroconchia</taxon>
        <taxon>Euheterodonta</taxon>
        <taxon>Imparidentia</taxon>
        <taxon>Neoheterodontei</taxon>
        <taxon>Myida</taxon>
        <taxon>Dreissenoidea</taxon>
        <taxon>Dreissenidae</taxon>
        <taxon>Dreissena</taxon>
    </lineage>
</organism>
<dbReference type="EMBL" id="JAIWYP010000007">
    <property type="protein sequence ID" value="KAH3800423.1"/>
    <property type="molecule type" value="Genomic_DNA"/>
</dbReference>
<protein>
    <submittedName>
        <fullName evidence="1">Uncharacterized protein</fullName>
    </submittedName>
</protein>
<proteinExistence type="predicted"/>
<dbReference type="AlphaFoldDB" id="A0A9D4FK95"/>